<reference evidence="3 4" key="1">
    <citation type="submission" date="2020-06" db="EMBL/GenBank/DDBJ databases">
        <authorList>
            <person name="Li R."/>
            <person name="Bekaert M."/>
        </authorList>
    </citation>
    <scope>NUCLEOTIDE SEQUENCE [LARGE SCALE GENOMIC DNA]</scope>
    <source>
        <strain evidence="4">wild</strain>
    </source>
</reference>
<feature type="compositionally biased region" description="Low complexity" evidence="1">
    <location>
        <begin position="89"/>
        <end position="98"/>
    </location>
</feature>
<evidence type="ECO:0000313" key="4">
    <source>
        <dbReference type="Proteomes" id="UP000507470"/>
    </source>
</evidence>
<feature type="region of interest" description="Disordered" evidence="1">
    <location>
        <begin position="1"/>
        <end position="30"/>
    </location>
</feature>
<keyword evidence="2" id="KW-1133">Transmembrane helix</keyword>
<keyword evidence="2" id="KW-0472">Membrane</keyword>
<dbReference type="OrthoDB" id="6077883at2759"/>
<feature type="region of interest" description="Disordered" evidence="1">
    <location>
        <begin position="60"/>
        <end position="134"/>
    </location>
</feature>
<feature type="region of interest" description="Disordered" evidence="1">
    <location>
        <begin position="673"/>
        <end position="710"/>
    </location>
</feature>
<dbReference type="Proteomes" id="UP000507470">
    <property type="component" value="Unassembled WGS sequence"/>
</dbReference>
<evidence type="ECO:0000256" key="1">
    <source>
        <dbReference type="SAM" id="MobiDB-lite"/>
    </source>
</evidence>
<feature type="region of interest" description="Disordered" evidence="1">
    <location>
        <begin position="570"/>
        <end position="616"/>
    </location>
</feature>
<evidence type="ECO:0000256" key="2">
    <source>
        <dbReference type="SAM" id="Phobius"/>
    </source>
</evidence>
<sequence length="710" mass="79495">MVEGKKGDKKEKEKRSQKKKDSGKSLIKKNFDIDDLRSNKKLLKAVHDQLKGYQLIYDSSQTSSFSSEESDSEKRKTRSKKHKHKLKSSDTISESSLSDSKDSSSESDSFTRSIKEKYRKNKRKSGLVVSSKHKTKYQQDCPQSKLQLEYANKKIKFEDLKFHQFVAGEMEIIVSCKNDKEKNGRLTLLKKISYYYELYDWKALLQFYAAWIRRVESDCTCTLPALLTGSWWDSRTNAIVSITGSLKQVTTGWEFSVNTQQFTSFTCIKSDASRFVFRRSDLILKVQFGLDYYAVYCLEYTYLTDNSYSYYIQSDIEGLTGNRVLLVDVNTEAAYSGISDYCNPTNGPDTGEYNVLVKQSMQNAVHQAQYFPDPLLGVFNYTIEDSAGTYCEYNSNWDGCYVNGVIDRTSITLNYIQCSKNFMGSSTGVLYNVANVTLSGSTYYVIMINSEGTDTIFTCVAISQNGNNRYFSTNPGGCAKDQKSTARTSHADSTNGTMIATVFTTTTSTTTESPTTTVNSTGAITNASENSSSGSNTGAIVGAVLSILLLIAIIIIAYLIYQKYFKKRTPQNQHRKPIKDHAVDIKQPLPEESDFSLSEPKKSKGQYPESSMVVDNLSPRDNMKDAFLEDTEPLPQKSIAPVSSTWYRSPSTINSTVHPAPTSTVHPAPLHLNDALRRNLTPLPEQPRPPTSSALRTRPLPSIGGQENLN</sequence>
<dbReference type="AlphaFoldDB" id="A0A6J8ALC9"/>
<feature type="transmembrane region" description="Helical" evidence="2">
    <location>
        <begin position="539"/>
        <end position="561"/>
    </location>
</feature>
<feature type="compositionally biased region" description="Basic residues" evidence="1">
    <location>
        <begin position="117"/>
        <end position="134"/>
    </location>
</feature>
<evidence type="ECO:0000313" key="3">
    <source>
        <dbReference type="EMBL" id="CAC5370147.1"/>
    </source>
</evidence>
<gene>
    <name evidence="3" type="ORF">MCOR_9098</name>
</gene>
<proteinExistence type="predicted"/>
<keyword evidence="2" id="KW-0812">Transmembrane</keyword>
<protein>
    <submittedName>
        <fullName evidence="3">Uncharacterized protein</fullName>
    </submittedName>
</protein>
<name>A0A6J8ALC9_MYTCO</name>
<keyword evidence="4" id="KW-1185">Reference proteome</keyword>
<dbReference type="EMBL" id="CACVKT020001654">
    <property type="protein sequence ID" value="CAC5370147.1"/>
    <property type="molecule type" value="Genomic_DNA"/>
</dbReference>
<organism evidence="3 4">
    <name type="scientific">Mytilus coruscus</name>
    <name type="common">Sea mussel</name>
    <dbReference type="NCBI Taxonomy" id="42192"/>
    <lineage>
        <taxon>Eukaryota</taxon>
        <taxon>Metazoa</taxon>
        <taxon>Spiralia</taxon>
        <taxon>Lophotrochozoa</taxon>
        <taxon>Mollusca</taxon>
        <taxon>Bivalvia</taxon>
        <taxon>Autobranchia</taxon>
        <taxon>Pteriomorphia</taxon>
        <taxon>Mytilida</taxon>
        <taxon>Mytiloidea</taxon>
        <taxon>Mytilidae</taxon>
        <taxon>Mytilinae</taxon>
        <taxon>Mytilus</taxon>
    </lineage>
</organism>
<accession>A0A6J8ALC9</accession>
<feature type="compositionally biased region" description="Basic residues" evidence="1">
    <location>
        <begin position="75"/>
        <end position="86"/>
    </location>
</feature>